<dbReference type="Proteomes" id="UP000824241">
    <property type="component" value="Unassembled WGS sequence"/>
</dbReference>
<name>A0A9D1J3Y5_9FIRM</name>
<feature type="non-terminal residue" evidence="1">
    <location>
        <position position="1"/>
    </location>
</feature>
<accession>A0A9D1J3Y5</accession>
<dbReference type="GO" id="GO:0016787">
    <property type="term" value="F:hydrolase activity"/>
    <property type="evidence" value="ECO:0007669"/>
    <property type="project" value="UniProtKB-KW"/>
</dbReference>
<dbReference type="EMBL" id="DVHA01000031">
    <property type="protein sequence ID" value="HIR60156.1"/>
    <property type="molecule type" value="Genomic_DNA"/>
</dbReference>
<sequence>DELYAKRLYDAGVKVKAIRYRGVFHAVIDRLGYVPQAEDICVEIANAMKEM</sequence>
<comment type="caution">
    <text evidence="1">The sequence shown here is derived from an EMBL/GenBank/DDBJ whole genome shotgun (WGS) entry which is preliminary data.</text>
</comment>
<reference evidence="1" key="1">
    <citation type="submission" date="2020-10" db="EMBL/GenBank/DDBJ databases">
        <authorList>
            <person name="Gilroy R."/>
        </authorList>
    </citation>
    <scope>NUCLEOTIDE SEQUENCE</scope>
    <source>
        <strain evidence="1">CHK189-12415</strain>
    </source>
</reference>
<organism evidence="1 2">
    <name type="scientific">Candidatus Faecivivens stercoravium</name>
    <dbReference type="NCBI Taxonomy" id="2840803"/>
    <lineage>
        <taxon>Bacteria</taxon>
        <taxon>Bacillati</taxon>
        <taxon>Bacillota</taxon>
        <taxon>Clostridia</taxon>
        <taxon>Eubacteriales</taxon>
        <taxon>Oscillospiraceae</taxon>
        <taxon>Oscillospiraceae incertae sedis</taxon>
        <taxon>Candidatus Faecivivens</taxon>
    </lineage>
</organism>
<reference evidence="1" key="2">
    <citation type="journal article" date="2021" name="PeerJ">
        <title>Extensive microbial diversity within the chicken gut microbiome revealed by metagenomics and culture.</title>
        <authorList>
            <person name="Gilroy R."/>
            <person name="Ravi A."/>
            <person name="Getino M."/>
            <person name="Pursley I."/>
            <person name="Horton D.L."/>
            <person name="Alikhan N.F."/>
            <person name="Baker D."/>
            <person name="Gharbi K."/>
            <person name="Hall N."/>
            <person name="Watson M."/>
            <person name="Adriaenssens E.M."/>
            <person name="Foster-Nyarko E."/>
            <person name="Jarju S."/>
            <person name="Secka A."/>
            <person name="Antonio M."/>
            <person name="Oren A."/>
            <person name="Chaudhuri R.R."/>
            <person name="La Ragione R."/>
            <person name="Hildebrand F."/>
            <person name="Pallen M.J."/>
        </authorList>
    </citation>
    <scope>NUCLEOTIDE SEQUENCE</scope>
    <source>
        <strain evidence="1">CHK189-12415</strain>
    </source>
</reference>
<protein>
    <submittedName>
        <fullName evidence="1">Alpha/beta hydrolase</fullName>
    </submittedName>
</protein>
<keyword evidence="1" id="KW-0378">Hydrolase</keyword>
<proteinExistence type="predicted"/>
<dbReference type="Gene3D" id="3.40.50.1820">
    <property type="entry name" value="alpha/beta hydrolase"/>
    <property type="match status" value="1"/>
</dbReference>
<dbReference type="AlphaFoldDB" id="A0A9D1J3Y5"/>
<evidence type="ECO:0000313" key="2">
    <source>
        <dbReference type="Proteomes" id="UP000824241"/>
    </source>
</evidence>
<dbReference type="InterPro" id="IPR029058">
    <property type="entry name" value="AB_hydrolase_fold"/>
</dbReference>
<evidence type="ECO:0000313" key="1">
    <source>
        <dbReference type="EMBL" id="HIR60156.1"/>
    </source>
</evidence>
<gene>
    <name evidence="1" type="ORF">IAB37_01055</name>
</gene>